<evidence type="ECO:0000313" key="10">
    <source>
        <dbReference type="EMBL" id="CAH2097943.1"/>
    </source>
</evidence>
<evidence type="ECO:0000313" key="11">
    <source>
        <dbReference type="Proteomes" id="UP001153954"/>
    </source>
</evidence>
<organism evidence="10 11">
    <name type="scientific">Euphydryas editha</name>
    <name type="common">Edith's checkerspot</name>
    <dbReference type="NCBI Taxonomy" id="104508"/>
    <lineage>
        <taxon>Eukaryota</taxon>
        <taxon>Metazoa</taxon>
        <taxon>Ecdysozoa</taxon>
        <taxon>Arthropoda</taxon>
        <taxon>Hexapoda</taxon>
        <taxon>Insecta</taxon>
        <taxon>Pterygota</taxon>
        <taxon>Neoptera</taxon>
        <taxon>Endopterygota</taxon>
        <taxon>Lepidoptera</taxon>
        <taxon>Glossata</taxon>
        <taxon>Ditrysia</taxon>
        <taxon>Papilionoidea</taxon>
        <taxon>Nymphalidae</taxon>
        <taxon>Nymphalinae</taxon>
        <taxon>Euphydryas</taxon>
    </lineage>
</organism>
<dbReference type="Pfam" id="PF00083">
    <property type="entry name" value="Sugar_tr"/>
    <property type="match status" value="1"/>
</dbReference>
<evidence type="ECO:0000256" key="8">
    <source>
        <dbReference type="SAM" id="Phobius"/>
    </source>
</evidence>
<evidence type="ECO:0000256" key="5">
    <source>
        <dbReference type="ARBA" id="ARBA00022692"/>
    </source>
</evidence>
<proteinExistence type="predicted"/>
<keyword evidence="5 8" id="KW-0812">Transmembrane</keyword>
<dbReference type="GO" id="GO:0005886">
    <property type="term" value="C:plasma membrane"/>
    <property type="evidence" value="ECO:0007669"/>
    <property type="project" value="UniProtKB-SubCell"/>
</dbReference>
<sequence>MKLYKTFREGSKINQIICAILINLPVLSYGASIGWMSPMTLLLQSENTPRGVPLTDAEVSWMAAIPYLVCMPCNILVAVIADKVGRKITVIFISLASAASWVLLLSSFNIWVLILARALVGVTMSGCYVTCPIYTKEISDNSIRGALGCLVILFHTTGNLFLYVIGDLLNYNIILWICLMIPTVHVVAFLFMPESPSYLVKKGKFEAACSALAWLKCSTEDDLKVREEFDVITKEQKNDETNSKFSLKEIFFDKTLRRAYQIVAVVTLSREVCGAIPVLNFAGDIFNLASKDSGLVLTPNQQAMLLGAVQVVGSVLASSVVEKSGRKPLLFLTSLISGVSMCVLGTWFMLRDFNVSAASWVPLLTLCVCIFCDSSGLQPISVVLPGEIFSFKYRGIVMGTTMACASLLDFLQLLFFKPLANAVGIQISFYFFGIVCLLMAAYVIIIIPETKARCLEDIYKDLFKKKTKVIDKEVTRA</sequence>
<keyword evidence="4" id="KW-0762">Sugar transport</keyword>
<dbReference type="InterPro" id="IPR050549">
    <property type="entry name" value="MFS_Trehalose_Transporter"/>
</dbReference>
<dbReference type="InterPro" id="IPR005828">
    <property type="entry name" value="MFS_sugar_transport-like"/>
</dbReference>
<keyword evidence="2" id="KW-0813">Transport</keyword>
<gene>
    <name evidence="10" type="ORF">EEDITHA_LOCUS13107</name>
</gene>
<feature type="domain" description="Major facilitator superfamily (MFS) profile" evidence="9">
    <location>
        <begin position="18"/>
        <end position="451"/>
    </location>
</feature>
<feature type="transmembrane region" description="Helical" evidence="8">
    <location>
        <begin position="303"/>
        <end position="321"/>
    </location>
</feature>
<feature type="transmembrane region" description="Helical" evidence="8">
    <location>
        <begin position="59"/>
        <end position="81"/>
    </location>
</feature>
<feature type="transmembrane region" description="Helical" evidence="8">
    <location>
        <begin position="171"/>
        <end position="192"/>
    </location>
</feature>
<feature type="transmembrane region" description="Helical" evidence="8">
    <location>
        <begin position="146"/>
        <end position="165"/>
    </location>
</feature>
<keyword evidence="11" id="KW-1185">Reference proteome</keyword>
<dbReference type="PROSITE" id="PS50850">
    <property type="entry name" value="MFS"/>
    <property type="match status" value="1"/>
</dbReference>
<dbReference type="FunFam" id="1.20.1250.20:FF:000218">
    <property type="entry name" value="facilitated trehalose transporter Tret1"/>
    <property type="match status" value="1"/>
</dbReference>
<dbReference type="PROSITE" id="PS00216">
    <property type="entry name" value="SUGAR_TRANSPORT_1"/>
    <property type="match status" value="1"/>
</dbReference>
<evidence type="ECO:0000256" key="3">
    <source>
        <dbReference type="ARBA" id="ARBA00022475"/>
    </source>
</evidence>
<evidence type="ECO:0000256" key="2">
    <source>
        <dbReference type="ARBA" id="ARBA00022448"/>
    </source>
</evidence>
<protein>
    <recommendedName>
        <fullName evidence="9">Major facilitator superfamily (MFS) profile domain-containing protein</fullName>
    </recommendedName>
</protein>
<feature type="transmembrane region" description="Helical" evidence="8">
    <location>
        <begin position="262"/>
        <end position="283"/>
    </location>
</feature>
<dbReference type="PANTHER" id="PTHR48021:SF1">
    <property type="entry name" value="GH07001P-RELATED"/>
    <property type="match status" value="1"/>
</dbReference>
<dbReference type="PANTHER" id="PTHR48021">
    <property type="match status" value="1"/>
</dbReference>
<name>A0AAU9UFI7_EUPED</name>
<dbReference type="InterPro" id="IPR005829">
    <property type="entry name" value="Sugar_transporter_CS"/>
</dbReference>
<reference evidence="10" key="1">
    <citation type="submission" date="2022-03" db="EMBL/GenBank/DDBJ databases">
        <authorList>
            <person name="Tunstrom K."/>
        </authorList>
    </citation>
    <scope>NUCLEOTIDE SEQUENCE</scope>
</reference>
<feature type="transmembrane region" description="Helical" evidence="8">
    <location>
        <begin position="360"/>
        <end position="384"/>
    </location>
</feature>
<dbReference type="EMBL" id="CAKOGL010000018">
    <property type="protein sequence ID" value="CAH2097943.1"/>
    <property type="molecule type" value="Genomic_DNA"/>
</dbReference>
<dbReference type="InterPro" id="IPR020846">
    <property type="entry name" value="MFS_dom"/>
</dbReference>
<feature type="transmembrane region" description="Helical" evidence="8">
    <location>
        <begin position="328"/>
        <end position="348"/>
    </location>
</feature>
<keyword evidence="7 8" id="KW-0472">Membrane</keyword>
<evidence type="ECO:0000256" key="1">
    <source>
        <dbReference type="ARBA" id="ARBA00004651"/>
    </source>
</evidence>
<keyword evidence="6 8" id="KW-1133">Transmembrane helix</keyword>
<keyword evidence="3" id="KW-1003">Cell membrane</keyword>
<feature type="transmembrane region" description="Helical" evidence="8">
    <location>
        <begin position="16"/>
        <end position="39"/>
    </location>
</feature>
<comment type="subcellular location">
    <subcellularLocation>
        <location evidence="1">Cell membrane</location>
        <topology evidence="1">Multi-pass membrane protein</topology>
    </subcellularLocation>
</comment>
<dbReference type="Gene3D" id="1.20.1250.20">
    <property type="entry name" value="MFS general substrate transporter like domains"/>
    <property type="match status" value="1"/>
</dbReference>
<accession>A0AAU9UFI7</accession>
<feature type="transmembrane region" description="Helical" evidence="8">
    <location>
        <begin position="110"/>
        <end position="134"/>
    </location>
</feature>
<dbReference type="Proteomes" id="UP001153954">
    <property type="component" value="Unassembled WGS sequence"/>
</dbReference>
<comment type="caution">
    <text evidence="10">The sequence shown here is derived from an EMBL/GenBank/DDBJ whole genome shotgun (WGS) entry which is preliminary data.</text>
</comment>
<dbReference type="AlphaFoldDB" id="A0AAU9UFI7"/>
<dbReference type="SUPFAM" id="SSF103473">
    <property type="entry name" value="MFS general substrate transporter"/>
    <property type="match status" value="1"/>
</dbReference>
<evidence type="ECO:0000259" key="9">
    <source>
        <dbReference type="PROSITE" id="PS50850"/>
    </source>
</evidence>
<dbReference type="GO" id="GO:0022857">
    <property type="term" value="F:transmembrane transporter activity"/>
    <property type="evidence" value="ECO:0007669"/>
    <property type="project" value="InterPro"/>
</dbReference>
<feature type="transmembrane region" description="Helical" evidence="8">
    <location>
        <begin position="88"/>
        <end position="104"/>
    </location>
</feature>
<evidence type="ECO:0000256" key="4">
    <source>
        <dbReference type="ARBA" id="ARBA00022597"/>
    </source>
</evidence>
<feature type="transmembrane region" description="Helical" evidence="8">
    <location>
        <begin position="427"/>
        <end position="447"/>
    </location>
</feature>
<evidence type="ECO:0000256" key="6">
    <source>
        <dbReference type="ARBA" id="ARBA00022989"/>
    </source>
</evidence>
<feature type="transmembrane region" description="Helical" evidence="8">
    <location>
        <begin position="396"/>
        <end position="415"/>
    </location>
</feature>
<evidence type="ECO:0000256" key="7">
    <source>
        <dbReference type="ARBA" id="ARBA00023136"/>
    </source>
</evidence>
<dbReference type="InterPro" id="IPR036259">
    <property type="entry name" value="MFS_trans_sf"/>
</dbReference>